<accession>A0A2V1D7W9</accession>
<evidence type="ECO:0000313" key="2">
    <source>
        <dbReference type="Proteomes" id="UP000244855"/>
    </source>
</evidence>
<dbReference type="EMBL" id="KZ805545">
    <property type="protein sequence ID" value="PVH94216.1"/>
    <property type="molecule type" value="Genomic_DNA"/>
</dbReference>
<sequence>MAIATTSAALGAVFKRLTGFAPTNSAPKAPSPPTVEWLLAHREQRRAQTVGETPLASLYRMYEYLILEYNAGIRTELEWFFNHPGWAVASIPDPKDPDPARYAILSVIPQFMVTAFNRLIEKGLPRGSPAIIMGDEAEEELKSRPVVLEELPSWVANVPRLAETLIIPDADGSPLDKQNCSPQFLSMNIVVRQPHTLFV</sequence>
<reference evidence="1 2" key="1">
    <citation type="journal article" date="2018" name="Sci. Rep.">
        <title>Comparative genomics provides insights into the lifestyle and reveals functional heterogeneity of dark septate endophytic fungi.</title>
        <authorList>
            <person name="Knapp D.G."/>
            <person name="Nemeth J.B."/>
            <person name="Barry K."/>
            <person name="Hainaut M."/>
            <person name="Henrissat B."/>
            <person name="Johnson J."/>
            <person name="Kuo A."/>
            <person name="Lim J.H.P."/>
            <person name="Lipzen A."/>
            <person name="Nolan M."/>
            <person name="Ohm R.A."/>
            <person name="Tamas L."/>
            <person name="Grigoriev I.V."/>
            <person name="Spatafora J.W."/>
            <person name="Nagy L.G."/>
            <person name="Kovacs G.M."/>
        </authorList>
    </citation>
    <scope>NUCLEOTIDE SEQUENCE [LARGE SCALE GENOMIC DNA]</scope>
    <source>
        <strain evidence="1 2">DSE2036</strain>
    </source>
</reference>
<proteinExistence type="predicted"/>
<dbReference type="Proteomes" id="UP000244855">
    <property type="component" value="Unassembled WGS sequence"/>
</dbReference>
<dbReference type="AlphaFoldDB" id="A0A2V1D7W9"/>
<name>A0A2V1D7W9_9PLEO</name>
<evidence type="ECO:0000313" key="1">
    <source>
        <dbReference type="EMBL" id="PVH94216.1"/>
    </source>
</evidence>
<gene>
    <name evidence="1" type="ORF">DM02DRAFT_618785</name>
</gene>
<protein>
    <submittedName>
        <fullName evidence="1">Uncharacterized protein</fullName>
    </submittedName>
</protein>
<organism evidence="1 2">
    <name type="scientific">Periconia macrospinosa</name>
    <dbReference type="NCBI Taxonomy" id="97972"/>
    <lineage>
        <taxon>Eukaryota</taxon>
        <taxon>Fungi</taxon>
        <taxon>Dikarya</taxon>
        <taxon>Ascomycota</taxon>
        <taxon>Pezizomycotina</taxon>
        <taxon>Dothideomycetes</taxon>
        <taxon>Pleosporomycetidae</taxon>
        <taxon>Pleosporales</taxon>
        <taxon>Massarineae</taxon>
        <taxon>Periconiaceae</taxon>
        <taxon>Periconia</taxon>
    </lineage>
</organism>
<dbReference type="OrthoDB" id="5422293at2759"/>
<keyword evidence="2" id="KW-1185">Reference proteome</keyword>